<dbReference type="RefSeq" id="WP_144754331.1">
    <property type="nucleotide sequence ID" value="NZ_VMNW02000071.1"/>
</dbReference>
<dbReference type="Proteomes" id="UP000319769">
    <property type="component" value="Unassembled WGS sequence"/>
</dbReference>
<dbReference type="InterPro" id="IPR000835">
    <property type="entry name" value="HTH_MarR-typ"/>
</dbReference>
<dbReference type="SUPFAM" id="SSF46785">
    <property type="entry name" value="Winged helix' DNA-binding domain"/>
    <property type="match status" value="1"/>
</dbReference>
<evidence type="ECO:0000256" key="4">
    <source>
        <dbReference type="ARBA" id="ARBA00023125"/>
    </source>
</evidence>
<keyword evidence="2" id="KW-0963">Cytoplasm</keyword>
<dbReference type="PROSITE" id="PS50995">
    <property type="entry name" value="HTH_MARR_2"/>
    <property type="match status" value="1"/>
</dbReference>
<comment type="subcellular location">
    <subcellularLocation>
        <location evidence="1">Cytoplasm</location>
    </subcellularLocation>
</comment>
<feature type="coiled-coil region" evidence="6">
    <location>
        <begin position="126"/>
        <end position="153"/>
    </location>
</feature>
<evidence type="ECO:0000313" key="8">
    <source>
        <dbReference type="EMBL" id="KAA9153869.1"/>
    </source>
</evidence>
<organism evidence="8 9">
    <name type="scientific">Amycolatopsis acidicola</name>
    <dbReference type="NCBI Taxonomy" id="2596893"/>
    <lineage>
        <taxon>Bacteria</taxon>
        <taxon>Bacillati</taxon>
        <taxon>Actinomycetota</taxon>
        <taxon>Actinomycetes</taxon>
        <taxon>Pseudonocardiales</taxon>
        <taxon>Pseudonocardiaceae</taxon>
        <taxon>Amycolatopsis</taxon>
    </lineage>
</organism>
<dbReference type="GO" id="GO:0003677">
    <property type="term" value="F:DNA binding"/>
    <property type="evidence" value="ECO:0007669"/>
    <property type="project" value="UniProtKB-KW"/>
</dbReference>
<dbReference type="OrthoDB" id="9806864at2"/>
<comment type="caution">
    <text evidence="8">The sequence shown here is derived from an EMBL/GenBank/DDBJ whole genome shotgun (WGS) entry which is preliminary data.</text>
</comment>
<keyword evidence="9" id="KW-1185">Reference proteome</keyword>
<evidence type="ECO:0000256" key="3">
    <source>
        <dbReference type="ARBA" id="ARBA00023015"/>
    </source>
</evidence>
<keyword evidence="4" id="KW-0238">DNA-binding</keyword>
<dbReference type="GO" id="GO:0005737">
    <property type="term" value="C:cytoplasm"/>
    <property type="evidence" value="ECO:0007669"/>
    <property type="project" value="UniProtKB-SubCell"/>
</dbReference>
<dbReference type="GO" id="GO:0003700">
    <property type="term" value="F:DNA-binding transcription factor activity"/>
    <property type="evidence" value="ECO:0007669"/>
    <property type="project" value="InterPro"/>
</dbReference>
<dbReference type="InterPro" id="IPR039422">
    <property type="entry name" value="MarR/SlyA-like"/>
</dbReference>
<feature type="domain" description="HTH marR-type" evidence="7">
    <location>
        <begin position="8"/>
        <end position="138"/>
    </location>
</feature>
<accession>A0A5N0UUB5</accession>
<dbReference type="GO" id="GO:0006950">
    <property type="term" value="P:response to stress"/>
    <property type="evidence" value="ECO:0007669"/>
    <property type="project" value="TreeGrafter"/>
</dbReference>
<dbReference type="PANTHER" id="PTHR33164">
    <property type="entry name" value="TRANSCRIPTIONAL REGULATOR, MARR FAMILY"/>
    <property type="match status" value="1"/>
</dbReference>
<keyword evidence="3" id="KW-0805">Transcription regulation</keyword>
<evidence type="ECO:0000256" key="5">
    <source>
        <dbReference type="ARBA" id="ARBA00023163"/>
    </source>
</evidence>
<sequence length="157" mass="17181">MGPAPKLDDQVCFALYAASRAVTALYRPLLDEMGLTYPQYLVMLVLWEQGGSPVKDIGTALSLDSGTLSPLLKRLERSGLIRRERRNEDERSVRITLTPDGLALREKAAPLPIVVGDAMGLDQSGLDELRDTLRKLTESVNSYQLRAAESEARPAAG</sequence>
<dbReference type="EMBL" id="VMNW02000071">
    <property type="protein sequence ID" value="KAA9153869.1"/>
    <property type="molecule type" value="Genomic_DNA"/>
</dbReference>
<dbReference type="Gene3D" id="1.10.10.10">
    <property type="entry name" value="Winged helix-like DNA-binding domain superfamily/Winged helix DNA-binding domain"/>
    <property type="match status" value="1"/>
</dbReference>
<dbReference type="InterPro" id="IPR036390">
    <property type="entry name" value="WH_DNA-bd_sf"/>
</dbReference>
<dbReference type="Pfam" id="PF22381">
    <property type="entry name" value="Staph_reg_Sar_Rot"/>
    <property type="match status" value="1"/>
</dbReference>
<dbReference type="SMART" id="SM00347">
    <property type="entry name" value="HTH_MARR"/>
    <property type="match status" value="1"/>
</dbReference>
<evidence type="ECO:0000256" key="2">
    <source>
        <dbReference type="ARBA" id="ARBA00022490"/>
    </source>
</evidence>
<dbReference type="PANTHER" id="PTHR33164:SF5">
    <property type="entry name" value="ORGANIC HYDROPEROXIDE RESISTANCE TRANSCRIPTIONAL REGULATOR"/>
    <property type="match status" value="1"/>
</dbReference>
<reference evidence="8" key="1">
    <citation type="submission" date="2019-09" db="EMBL/GenBank/DDBJ databases">
        <authorList>
            <person name="Teo W.F.A."/>
            <person name="Duangmal K."/>
        </authorList>
    </citation>
    <scope>NUCLEOTIDE SEQUENCE [LARGE SCALE GENOMIC DNA]</scope>
    <source>
        <strain evidence="8">K81G1</strain>
    </source>
</reference>
<keyword evidence="6" id="KW-0175">Coiled coil</keyword>
<name>A0A5N0UUB5_9PSEU</name>
<protein>
    <submittedName>
        <fullName evidence="8">Winged helix-turn-helix transcriptional regulator</fullName>
    </submittedName>
</protein>
<dbReference type="PRINTS" id="PR00598">
    <property type="entry name" value="HTHMARR"/>
</dbReference>
<dbReference type="InterPro" id="IPR055166">
    <property type="entry name" value="Transc_reg_Sar_Rot_HTH"/>
</dbReference>
<evidence type="ECO:0000256" key="1">
    <source>
        <dbReference type="ARBA" id="ARBA00004496"/>
    </source>
</evidence>
<evidence type="ECO:0000256" key="6">
    <source>
        <dbReference type="SAM" id="Coils"/>
    </source>
</evidence>
<gene>
    <name evidence="8" type="ORF">FPZ12_033340</name>
</gene>
<evidence type="ECO:0000313" key="9">
    <source>
        <dbReference type="Proteomes" id="UP000319769"/>
    </source>
</evidence>
<keyword evidence="5" id="KW-0804">Transcription</keyword>
<dbReference type="AlphaFoldDB" id="A0A5N0UUB5"/>
<dbReference type="InterPro" id="IPR036388">
    <property type="entry name" value="WH-like_DNA-bd_sf"/>
</dbReference>
<proteinExistence type="predicted"/>
<dbReference type="FunFam" id="1.10.10.10:FF:000163">
    <property type="entry name" value="MarR family transcriptional regulator"/>
    <property type="match status" value="1"/>
</dbReference>
<evidence type="ECO:0000259" key="7">
    <source>
        <dbReference type="PROSITE" id="PS50995"/>
    </source>
</evidence>